<dbReference type="GO" id="GO:0000139">
    <property type="term" value="C:Golgi membrane"/>
    <property type="evidence" value="ECO:0007669"/>
    <property type="project" value="UniProtKB-SubCell"/>
</dbReference>
<evidence type="ECO:0000256" key="3">
    <source>
        <dbReference type="ARBA" id="ARBA00020973"/>
    </source>
</evidence>
<evidence type="ECO:0000313" key="16">
    <source>
        <dbReference type="EMBL" id="CAE0611671.1"/>
    </source>
</evidence>
<dbReference type="GO" id="GO:0006891">
    <property type="term" value="P:intra-Golgi vesicle-mediated transport"/>
    <property type="evidence" value="ECO:0007669"/>
    <property type="project" value="UniProtKB-UniRule"/>
</dbReference>
<keyword evidence="5 9" id="KW-0653">Protein transport</keyword>
<keyword evidence="10" id="KW-0175">Coiled coil</keyword>
<dbReference type="InterPro" id="IPR048368">
    <property type="entry name" value="COG6_N"/>
</dbReference>
<feature type="domain" description="Conserved oligomeric complex COG6 N-terminal" evidence="11">
    <location>
        <begin position="8"/>
        <end position="120"/>
    </location>
</feature>
<dbReference type="EMBL" id="HBIS01006097">
    <property type="protein sequence ID" value="CAE0611669.1"/>
    <property type="molecule type" value="Transcribed_RNA"/>
</dbReference>
<dbReference type="GO" id="GO:0015031">
    <property type="term" value="P:protein transport"/>
    <property type="evidence" value="ECO:0007669"/>
    <property type="project" value="UniProtKB-KW"/>
</dbReference>
<evidence type="ECO:0000256" key="1">
    <source>
        <dbReference type="ARBA" id="ARBA00004395"/>
    </source>
</evidence>
<comment type="subunit">
    <text evidence="9">Component of the conserved oligomeric Golgi complex.</text>
</comment>
<organism evidence="14">
    <name type="scientific">Picocystis salinarum</name>
    <dbReference type="NCBI Taxonomy" id="88271"/>
    <lineage>
        <taxon>Eukaryota</taxon>
        <taxon>Viridiplantae</taxon>
        <taxon>Chlorophyta</taxon>
        <taxon>Picocystophyceae</taxon>
        <taxon>Picocystales</taxon>
        <taxon>Picocystaceae</taxon>
        <taxon>Picocystis</taxon>
    </lineage>
</organism>
<dbReference type="Pfam" id="PF20653">
    <property type="entry name" value="COG6_C"/>
    <property type="match status" value="1"/>
</dbReference>
<keyword evidence="7 9" id="KW-0472">Membrane</keyword>
<sequence>MVAALSSLSEFYHENHPKARQHLRAAIDERSAEINESMLEEAKRVMEDLDLVENEIARLVEACDKMCDTLTESKASTFDLLRETERLTVELDANQRRQELVGSFLGTYQLLPEEVTALQGDAISKEFFDALKHVQEIHANCKSLLRTHHQRAGLELMDVMAGYQEAAYEKLCRWVQDEFHAMSDDDTPEPHELLGHAALALQERPILFKYCAEEISNMCHNALFRRFINALTRGGPAGHPRPIEMHAHDPHRYVGDMLAWLHQALAAEKDIVSALFKDEKGGTRTNLPVSYEDTLDKIFEGVCRPFKVRVEQVLSSSIHMVDIFKLINLLGSYVEMLQGSIGDSSLLARTIGDCKGLAEKSFFDQLNGSMARIQRNPPLPPRDLSPPQVVKDVLQEMSEVLQTNSTVRSQGEEPAGLDRLVDGFLAPLADICERSASRLDDDNQSKLHRPSATYCVYLINCRSTMLSAVSGQPALRKAASAMSQTLDNLSRELVNREVGNLLQECDAYELVQRIKIHHEQSSDADVLRDPALAPDMLVEALDRLFGHFASQQQSLPEFQSVQSPSLRSDLVRKAASEIEDAYKLLHGSLNSSPSKAASVHTPAQFRTLLGGLV</sequence>
<evidence type="ECO:0000256" key="7">
    <source>
        <dbReference type="ARBA" id="ARBA00023136"/>
    </source>
</evidence>
<gene>
    <name evidence="13" type="ORF">PSAL00342_LOCUS5503</name>
    <name evidence="14" type="ORF">PSAL00342_LOCUS5504</name>
    <name evidence="15" type="ORF">PSAL00342_LOCUS5505</name>
    <name evidence="16" type="ORF">PSAL00342_LOCUS5506</name>
</gene>
<dbReference type="PANTHER" id="PTHR21506">
    <property type="entry name" value="COMPONENT OF OLIGOMERIC GOLGI COMPLEX 6"/>
    <property type="match status" value="1"/>
</dbReference>
<evidence type="ECO:0000256" key="10">
    <source>
        <dbReference type="SAM" id="Coils"/>
    </source>
</evidence>
<dbReference type="InterPro" id="IPR048369">
    <property type="entry name" value="COG6_C"/>
</dbReference>
<protein>
    <recommendedName>
        <fullName evidence="3 9">Conserved oligomeric Golgi complex subunit 6</fullName>
        <shortName evidence="9">COG complex subunit 6</shortName>
    </recommendedName>
    <alternativeName>
        <fullName evidence="8 9">Component of oligomeric Golgi complex 6</fullName>
    </alternativeName>
</protein>
<comment type="similarity">
    <text evidence="2 9">Belongs to the COG6 family.</text>
</comment>
<accession>A0A6U9RB73</accession>
<dbReference type="EMBL" id="HBIS01006099">
    <property type="protein sequence ID" value="CAE0611671.1"/>
    <property type="molecule type" value="Transcribed_RNA"/>
</dbReference>
<comment type="subcellular location">
    <subcellularLocation>
        <location evidence="1 9">Golgi apparatus membrane</location>
        <topology evidence="1 9">Peripheral membrane protein</topology>
    </subcellularLocation>
</comment>
<dbReference type="SMART" id="SM01087">
    <property type="entry name" value="COG6"/>
    <property type="match status" value="1"/>
</dbReference>
<evidence type="ECO:0000313" key="14">
    <source>
        <dbReference type="EMBL" id="CAE0611669.1"/>
    </source>
</evidence>
<evidence type="ECO:0000256" key="4">
    <source>
        <dbReference type="ARBA" id="ARBA00022448"/>
    </source>
</evidence>
<evidence type="ECO:0000256" key="9">
    <source>
        <dbReference type="RuleBase" id="RU365075"/>
    </source>
</evidence>
<comment type="function">
    <text evidence="9">Required for normal Golgi function.</text>
</comment>
<name>A0A6U9RB73_9CHLO</name>
<evidence type="ECO:0000313" key="15">
    <source>
        <dbReference type="EMBL" id="CAE0611670.1"/>
    </source>
</evidence>
<reference evidence="14" key="1">
    <citation type="submission" date="2021-01" db="EMBL/GenBank/DDBJ databases">
        <authorList>
            <person name="Corre E."/>
            <person name="Pelletier E."/>
            <person name="Niang G."/>
            <person name="Scheremetjew M."/>
            <person name="Finn R."/>
            <person name="Kale V."/>
            <person name="Holt S."/>
            <person name="Cochrane G."/>
            <person name="Meng A."/>
            <person name="Brown T."/>
            <person name="Cohen L."/>
        </authorList>
    </citation>
    <scope>NUCLEOTIDE SEQUENCE</scope>
    <source>
        <strain evidence="14">CCMP1897</strain>
    </source>
</reference>
<dbReference type="EMBL" id="HBIS01006096">
    <property type="protein sequence ID" value="CAE0611668.1"/>
    <property type="molecule type" value="Transcribed_RNA"/>
</dbReference>
<dbReference type="Pfam" id="PF06419">
    <property type="entry name" value="COG6_N"/>
    <property type="match status" value="1"/>
</dbReference>
<feature type="domain" description="Conserved Oligomeric Golgi complex subunit 6 C-terminal" evidence="12">
    <location>
        <begin position="150"/>
        <end position="609"/>
    </location>
</feature>
<dbReference type="InterPro" id="IPR010490">
    <property type="entry name" value="COG6"/>
</dbReference>
<dbReference type="EMBL" id="HBIS01006098">
    <property type="protein sequence ID" value="CAE0611670.1"/>
    <property type="molecule type" value="Transcribed_RNA"/>
</dbReference>
<evidence type="ECO:0000256" key="6">
    <source>
        <dbReference type="ARBA" id="ARBA00023034"/>
    </source>
</evidence>
<evidence type="ECO:0000256" key="2">
    <source>
        <dbReference type="ARBA" id="ARBA00011023"/>
    </source>
</evidence>
<evidence type="ECO:0000256" key="5">
    <source>
        <dbReference type="ARBA" id="ARBA00022927"/>
    </source>
</evidence>
<feature type="coiled-coil region" evidence="10">
    <location>
        <begin position="35"/>
        <end position="62"/>
    </location>
</feature>
<evidence type="ECO:0000313" key="13">
    <source>
        <dbReference type="EMBL" id="CAE0611668.1"/>
    </source>
</evidence>
<evidence type="ECO:0000259" key="12">
    <source>
        <dbReference type="Pfam" id="PF20653"/>
    </source>
</evidence>
<dbReference type="AlphaFoldDB" id="A0A6U9RB73"/>
<keyword evidence="6 9" id="KW-0333">Golgi apparatus</keyword>
<proteinExistence type="inferred from homology"/>
<keyword evidence="4 9" id="KW-0813">Transport</keyword>
<dbReference type="GO" id="GO:0017119">
    <property type="term" value="C:Golgi transport complex"/>
    <property type="evidence" value="ECO:0007669"/>
    <property type="project" value="UniProtKB-UniRule"/>
</dbReference>
<evidence type="ECO:0000259" key="11">
    <source>
        <dbReference type="Pfam" id="PF06419"/>
    </source>
</evidence>
<evidence type="ECO:0000256" key="8">
    <source>
        <dbReference type="ARBA" id="ARBA00031348"/>
    </source>
</evidence>
<dbReference type="PANTHER" id="PTHR21506:SF0">
    <property type="entry name" value="CONSERVED OLIGOMERIC GOLGI COMPLEX SUBUNIT 6"/>
    <property type="match status" value="1"/>
</dbReference>